<keyword evidence="2" id="KW-0813">Transport</keyword>
<accession>A0A940SR56</accession>
<keyword evidence="9" id="KW-1185">Reference proteome</keyword>
<keyword evidence="6 7" id="KW-0472">Membrane</keyword>
<feature type="transmembrane region" description="Helical" evidence="7">
    <location>
        <begin position="332"/>
        <end position="353"/>
    </location>
</feature>
<evidence type="ECO:0000256" key="4">
    <source>
        <dbReference type="ARBA" id="ARBA00022692"/>
    </source>
</evidence>
<keyword evidence="4 7" id="KW-0812">Transmembrane</keyword>
<keyword evidence="5 7" id="KW-1133">Transmembrane helix</keyword>
<organism evidence="8 9">
    <name type="scientific">Vagococcus allomyrinae</name>
    <dbReference type="NCBI Taxonomy" id="2794353"/>
    <lineage>
        <taxon>Bacteria</taxon>
        <taxon>Bacillati</taxon>
        <taxon>Bacillota</taxon>
        <taxon>Bacilli</taxon>
        <taxon>Lactobacillales</taxon>
        <taxon>Enterococcaceae</taxon>
        <taxon>Vagococcus</taxon>
    </lineage>
</organism>
<feature type="transmembrane region" description="Helical" evidence="7">
    <location>
        <begin position="150"/>
        <end position="168"/>
    </location>
</feature>
<evidence type="ECO:0000256" key="1">
    <source>
        <dbReference type="ARBA" id="ARBA00004651"/>
    </source>
</evidence>
<comment type="caution">
    <text evidence="8">The sequence shown here is derived from an EMBL/GenBank/DDBJ whole genome shotgun (WGS) entry which is preliminary data.</text>
</comment>
<dbReference type="AlphaFoldDB" id="A0A940SR56"/>
<dbReference type="InterPro" id="IPR001991">
    <property type="entry name" value="Na-dicarboxylate_symporter"/>
</dbReference>
<evidence type="ECO:0000256" key="3">
    <source>
        <dbReference type="ARBA" id="ARBA00022475"/>
    </source>
</evidence>
<dbReference type="SUPFAM" id="SSF118215">
    <property type="entry name" value="Proton glutamate symport protein"/>
    <property type="match status" value="1"/>
</dbReference>
<dbReference type="PANTHER" id="PTHR42865">
    <property type="entry name" value="PROTON/GLUTAMATE-ASPARTATE SYMPORTER"/>
    <property type="match status" value="1"/>
</dbReference>
<name>A0A940SR56_9ENTE</name>
<dbReference type="RefSeq" id="WP_209525366.1">
    <property type="nucleotide sequence ID" value="NZ_JAEEGA010000002.1"/>
</dbReference>
<evidence type="ECO:0000313" key="9">
    <source>
        <dbReference type="Proteomes" id="UP000674938"/>
    </source>
</evidence>
<evidence type="ECO:0000256" key="2">
    <source>
        <dbReference type="ARBA" id="ARBA00022448"/>
    </source>
</evidence>
<protein>
    <submittedName>
        <fullName evidence="8">Dicarboxylate/amino acid:cation symporter</fullName>
    </submittedName>
</protein>
<feature type="transmembrane region" description="Helical" evidence="7">
    <location>
        <begin position="74"/>
        <end position="97"/>
    </location>
</feature>
<evidence type="ECO:0000256" key="5">
    <source>
        <dbReference type="ARBA" id="ARBA00022989"/>
    </source>
</evidence>
<evidence type="ECO:0000256" key="7">
    <source>
        <dbReference type="SAM" id="Phobius"/>
    </source>
</evidence>
<dbReference type="PANTHER" id="PTHR42865:SF7">
    <property type="entry name" value="PROTON_GLUTAMATE-ASPARTATE SYMPORTER"/>
    <property type="match status" value="1"/>
</dbReference>
<dbReference type="GO" id="GO:0015293">
    <property type="term" value="F:symporter activity"/>
    <property type="evidence" value="ECO:0007669"/>
    <property type="project" value="UniProtKB-KW"/>
</dbReference>
<evidence type="ECO:0000256" key="6">
    <source>
        <dbReference type="ARBA" id="ARBA00023136"/>
    </source>
</evidence>
<feature type="transmembrane region" description="Helical" evidence="7">
    <location>
        <begin position="188"/>
        <end position="211"/>
    </location>
</feature>
<feature type="transmembrane region" description="Helical" evidence="7">
    <location>
        <begin position="359"/>
        <end position="381"/>
    </location>
</feature>
<dbReference type="Pfam" id="PF00375">
    <property type="entry name" value="SDF"/>
    <property type="match status" value="1"/>
</dbReference>
<feature type="transmembrane region" description="Helical" evidence="7">
    <location>
        <begin position="223"/>
        <end position="243"/>
    </location>
</feature>
<dbReference type="GO" id="GO:0005886">
    <property type="term" value="C:plasma membrane"/>
    <property type="evidence" value="ECO:0007669"/>
    <property type="project" value="UniProtKB-SubCell"/>
</dbReference>
<feature type="transmembrane region" description="Helical" evidence="7">
    <location>
        <begin position="12"/>
        <end position="29"/>
    </location>
</feature>
<reference evidence="8" key="1">
    <citation type="submission" date="2020-12" db="EMBL/GenBank/DDBJ databases">
        <title>Vagococcus allomyrinae sp. nov. and Enterococcus lavae sp. nov., isolated from the larvae of Allomyrina dichotoma.</title>
        <authorList>
            <person name="Lee S.D."/>
        </authorList>
    </citation>
    <scope>NUCLEOTIDE SEQUENCE</scope>
    <source>
        <strain evidence="8">BWB3-3</strain>
    </source>
</reference>
<comment type="subcellular location">
    <subcellularLocation>
        <location evidence="1">Cell membrane</location>
        <topology evidence="1">Multi-pass membrane protein</topology>
    </subcellularLocation>
</comment>
<gene>
    <name evidence="8" type="ORF">I6N95_05350</name>
</gene>
<dbReference type="Gene3D" id="1.10.3860.10">
    <property type="entry name" value="Sodium:dicarboxylate symporter"/>
    <property type="match status" value="1"/>
</dbReference>
<dbReference type="PRINTS" id="PR00173">
    <property type="entry name" value="EDTRNSPORT"/>
</dbReference>
<feature type="transmembrane region" description="Helical" evidence="7">
    <location>
        <begin position="41"/>
        <end position="62"/>
    </location>
</feature>
<dbReference type="GO" id="GO:0006835">
    <property type="term" value="P:dicarboxylic acid transport"/>
    <property type="evidence" value="ECO:0007669"/>
    <property type="project" value="TreeGrafter"/>
</dbReference>
<keyword evidence="3" id="KW-1003">Cell membrane</keyword>
<dbReference type="Proteomes" id="UP000674938">
    <property type="component" value="Unassembled WGS sequence"/>
</dbReference>
<sequence>MTRVLKQYATTILLLAGIILGGLSGLVFGEKTMVVKPLGDLFLNLMFMILIPLVFFSITSAIANMTEMKRLGKIIGATFLVFLGTGFISAIIGYLGVLVMDPLKNIDTTSLEKLMSTATQGETTSGSVLQKLVETFTVSDFQELLSKNNMLALIVFSLLIGVGTSLAGENGQPFAKFLGSANDVMMKVVSVIMIYAPIGLGCFFATTIGSLGAQMITGYARIMLLYLLITVVYFFGVMSLYALTAGGRLGLKNFWRNIPQPAITAIATSSSAACIPINLTSTKAMGVPADIAETVIPLGANTHKDGSVIGGILKIAFLFSLFEKNFSSPQNMVSIILGAFLVGMVMGAIPGGGMVAETVIITLFGFPMEALPLILIISTIIDIPATLLNSSGNTVSAMLVARIVEGKSWLSSRHN</sequence>
<evidence type="ECO:0000313" key="8">
    <source>
        <dbReference type="EMBL" id="MBP1040437.1"/>
    </source>
</evidence>
<dbReference type="EMBL" id="JAEEGA010000002">
    <property type="protein sequence ID" value="MBP1040437.1"/>
    <property type="molecule type" value="Genomic_DNA"/>
</dbReference>
<proteinExistence type="predicted"/>
<dbReference type="InterPro" id="IPR036458">
    <property type="entry name" value="Na:dicarbo_symporter_sf"/>
</dbReference>